<protein>
    <submittedName>
        <fullName evidence="1">Uncharacterized protein</fullName>
    </submittedName>
</protein>
<sequence>MTLIQPQQLEDLYDSKIEAHFVEIRLLREQRNADCSKTRKLPLEVLSTIFGALNCRRTRSYGLEWIAVTHICRVWRNTALGDPTLWVDFTDVPRKWIPEYFARSKAAPLPVRLLHTFSCEPLDELDSVFDHVVEHPERMKQLEIAAGGTFVGRLTKPAPLLESLVTSVQVNFPPNFLGGVAPRLKSVTCCGRLPPEASWLANLTKLECGEVHLEATYMSNLTSLKLDWGWGGLDATGERSQDISMTSLLLALEKMTMLQRLDLYFPNDIDTAAFPRPTPVYLHHLRSLTVHFNQVAIASIFNHLRADAIEQLDASWSQTISSTPAAIEPVCQFFESCYRGNDLQSLVQNFGRLEMHQSPTAEGIPSLTLRGYKPANFASFKSLVPRCTPRLLVARLDSSQSPIFPECNTIEELRISARFSKPILFGLPEIDVSPEPFCPSLRRLYLTNISFVPKARRVPQLKRWISKRKSTSKIELLVLKDCPLSKKDIESLRKVIDVRIL</sequence>
<dbReference type="Proteomes" id="UP000824881">
    <property type="component" value="Unassembled WGS sequence"/>
</dbReference>
<evidence type="ECO:0000313" key="2">
    <source>
        <dbReference type="Proteomes" id="UP000824881"/>
    </source>
</evidence>
<name>A0ACB7IV85_PLECO</name>
<gene>
    <name evidence="1" type="ORF">CCMSSC00406_0009570</name>
</gene>
<dbReference type="EMBL" id="WQMT02000005">
    <property type="protein sequence ID" value="KAG9222119.1"/>
    <property type="molecule type" value="Genomic_DNA"/>
</dbReference>
<proteinExistence type="predicted"/>
<accession>A0ACB7IV85</accession>
<comment type="caution">
    <text evidence="1">The sequence shown here is derived from an EMBL/GenBank/DDBJ whole genome shotgun (WGS) entry which is preliminary data.</text>
</comment>
<evidence type="ECO:0000313" key="1">
    <source>
        <dbReference type="EMBL" id="KAG9222119.1"/>
    </source>
</evidence>
<keyword evidence="2" id="KW-1185">Reference proteome</keyword>
<reference evidence="1 2" key="1">
    <citation type="journal article" date="2021" name="Appl. Environ. Microbiol.">
        <title>Genetic linkage and physical mapping for an oyster mushroom Pleurotus cornucopiae and QTL analysis for the trait cap color.</title>
        <authorList>
            <person name="Zhang Y."/>
            <person name="Gao W."/>
            <person name="Sonnenberg A."/>
            <person name="Chen Q."/>
            <person name="Zhang J."/>
            <person name="Huang C."/>
        </authorList>
    </citation>
    <scope>NUCLEOTIDE SEQUENCE [LARGE SCALE GENOMIC DNA]</scope>
    <source>
        <strain evidence="1">CCMSSC00406</strain>
    </source>
</reference>
<organism evidence="1 2">
    <name type="scientific">Pleurotus cornucopiae</name>
    <name type="common">Cornucopia mushroom</name>
    <dbReference type="NCBI Taxonomy" id="5321"/>
    <lineage>
        <taxon>Eukaryota</taxon>
        <taxon>Fungi</taxon>
        <taxon>Dikarya</taxon>
        <taxon>Basidiomycota</taxon>
        <taxon>Agaricomycotina</taxon>
        <taxon>Agaricomycetes</taxon>
        <taxon>Agaricomycetidae</taxon>
        <taxon>Agaricales</taxon>
        <taxon>Pleurotineae</taxon>
        <taxon>Pleurotaceae</taxon>
        <taxon>Pleurotus</taxon>
    </lineage>
</organism>